<dbReference type="eggNOG" id="COG0318">
    <property type="taxonomic scope" value="Bacteria"/>
</dbReference>
<evidence type="ECO:0000259" key="4">
    <source>
        <dbReference type="Pfam" id="PF13193"/>
    </source>
</evidence>
<evidence type="ECO:0000256" key="1">
    <source>
        <dbReference type="ARBA" id="ARBA00006432"/>
    </source>
</evidence>
<keyword evidence="2 5" id="KW-0436">Ligase</keyword>
<dbReference type="GO" id="GO:0004467">
    <property type="term" value="F:long-chain fatty acid-CoA ligase activity"/>
    <property type="evidence" value="ECO:0007669"/>
    <property type="project" value="UniProtKB-EC"/>
</dbReference>
<dbReference type="AlphaFoldDB" id="A9I8A7"/>
<proteinExistence type="inferred from homology"/>
<dbReference type="InterPro" id="IPR045851">
    <property type="entry name" value="AMP-bd_C_sf"/>
</dbReference>
<dbReference type="PANTHER" id="PTHR43201">
    <property type="entry name" value="ACYL-COA SYNTHETASE"/>
    <property type="match status" value="1"/>
</dbReference>
<dbReference type="EC" id="6.2.1.3" evidence="5"/>
<dbReference type="STRING" id="94624.Bpet0886"/>
<gene>
    <name evidence="5" type="ordered locus">Bpet0886</name>
</gene>
<dbReference type="Gene3D" id="3.30.300.30">
    <property type="match status" value="1"/>
</dbReference>
<evidence type="ECO:0000313" key="6">
    <source>
        <dbReference type="Proteomes" id="UP000001225"/>
    </source>
</evidence>
<dbReference type="Gene3D" id="3.40.50.12780">
    <property type="entry name" value="N-terminal domain of ligase-like"/>
    <property type="match status" value="1"/>
</dbReference>
<comment type="similarity">
    <text evidence="1">Belongs to the ATP-dependent AMP-binding enzyme family.</text>
</comment>
<dbReference type="InterPro" id="IPR042099">
    <property type="entry name" value="ANL_N_sf"/>
</dbReference>
<organism evidence="5 6">
    <name type="scientific">Bordetella petrii (strain ATCC BAA-461 / DSM 12804 / CCUG 43448 / CIP 107267 / Se-1111R)</name>
    <dbReference type="NCBI Taxonomy" id="340100"/>
    <lineage>
        <taxon>Bacteria</taxon>
        <taxon>Pseudomonadati</taxon>
        <taxon>Pseudomonadota</taxon>
        <taxon>Betaproteobacteria</taxon>
        <taxon>Burkholderiales</taxon>
        <taxon>Alcaligenaceae</taxon>
        <taxon>Bordetella</taxon>
    </lineage>
</organism>
<dbReference type="GO" id="GO:0031956">
    <property type="term" value="F:medium-chain fatty acid-CoA ligase activity"/>
    <property type="evidence" value="ECO:0007669"/>
    <property type="project" value="TreeGrafter"/>
</dbReference>
<dbReference type="Proteomes" id="UP000001225">
    <property type="component" value="Chromosome"/>
</dbReference>
<dbReference type="FunFam" id="3.30.300.30:FF:000008">
    <property type="entry name" value="2,3-dihydroxybenzoate-AMP ligase"/>
    <property type="match status" value="1"/>
</dbReference>
<feature type="domain" description="AMP-binding enzyme C-terminal" evidence="4">
    <location>
        <begin position="463"/>
        <end position="539"/>
    </location>
</feature>
<sequence length="556" mass="60147">MRWVSASLPGARARCRSTARRSAWCSTWGARRWPITPRFLKQSGRRPMNVANWLHARALQTPAAPALFHGAECRADYRQFAARAAALGAAMVSRHGVRAGDRVALYMPNRVEYLVAMYAAWWAGAVIVPINYKLHVKEAAWIAADAQAALLVTDAGSQFEPGLLPEGCRELGVDTSEFEAAMRAADAFGAPAPVEPGALAWLFYTSGTTGRPKGVMLSHDNLVAMALCYPYDVDSVSAADAWLYAAPMSHGAGLYNFMFVRAGARHVVPASRGFDSTEIFDLARQLRDICLFAAPTMIKRMVREAPARVTGLRTIVCGGAPLYAADLVQALDALGPVLAQIYGQGESPMTITAMRKDAIADRGQPRWAERIASVGTAQSCMEVRVVDASFNDLPAGECGEVVARGPAVMSGYWRNEAASRQALADGWLRTGDIGFLSDDGFLTLTDRSKDVIISGGTNIYPREVEEVIARHPDVFEVAVVGAPHPEWGEEVVAFVVARPGGKPLDAAALEAWCRAEMASFKKPRRYEFCADLPKNSYGKILKTDLRARAKSGALAV</sequence>
<accession>A9I8A7</accession>
<dbReference type="Pfam" id="PF00501">
    <property type="entry name" value="AMP-binding"/>
    <property type="match status" value="1"/>
</dbReference>
<reference evidence="5 6" key="1">
    <citation type="journal article" date="2008" name="BMC Genomics">
        <title>The missing link: Bordetella petrii is endowed with both the metabolic versatility of environmental bacteria and virulence traits of pathogenic Bordetellae.</title>
        <authorList>
            <person name="Gross R."/>
            <person name="Guzman C.A."/>
            <person name="Sebaihia M."/>
            <person name="Martins Dos Santos V.A."/>
            <person name="Pieper D.H."/>
            <person name="Koebnik R."/>
            <person name="Lechner M."/>
            <person name="Bartels D."/>
            <person name="Buhrmester J."/>
            <person name="Choudhuri J.V."/>
            <person name="Ebensen T."/>
            <person name="Gaigalat L."/>
            <person name="Herrmann S."/>
            <person name="Khachane A.N."/>
            <person name="Larisch C."/>
            <person name="Link S."/>
            <person name="Linke B."/>
            <person name="Meyer F."/>
            <person name="Mormann S."/>
            <person name="Nakunst D."/>
            <person name="Rueckert C."/>
            <person name="Schneiker-Bekel S."/>
            <person name="Schulze K."/>
            <person name="Vorhoelter F.J."/>
            <person name="Yevsa T."/>
            <person name="Engle J.T."/>
            <person name="Goldman W.E."/>
            <person name="Puehler A."/>
            <person name="Goebel U.B."/>
            <person name="Goesmann A."/>
            <person name="Bloecker H."/>
            <person name="Kaiser O."/>
            <person name="Martinez-Arias R."/>
        </authorList>
    </citation>
    <scope>NUCLEOTIDE SEQUENCE [LARGE SCALE GENOMIC DNA]</scope>
    <source>
        <strain evidence="6">ATCC BAA-461 / DSM 12804 / CCUG 43448 / CIP 107267 / Se-1111R</strain>
    </source>
</reference>
<evidence type="ECO:0000256" key="2">
    <source>
        <dbReference type="ARBA" id="ARBA00022598"/>
    </source>
</evidence>
<evidence type="ECO:0000313" key="5">
    <source>
        <dbReference type="EMBL" id="CAP41218.1"/>
    </source>
</evidence>
<dbReference type="InterPro" id="IPR025110">
    <property type="entry name" value="AMP-bd_C"/>
</dbReference>
<dbReference type="SUPFAM" id="SSF56801">
    <property type="entry name" value="Acetyl-CoA synthetase-like"/>
    <property type="match status" value="1"/>
</dbReference>
<dbReference type="PROSITE" id="PS00455">
    <property type="entry name" value="AMP_BINDING"/>
    <property type="match status" value="1"/>
</dbReference>
<name>A9I8A7_BORPD</name>
<dbReference type="Pfam" id="PF13193">
    <property type="entry name" value="AMP-binding_C"/>
    <property type="match status" value="1"/>
</dbReference>
<dbReference type="InterPro" id="IPR020845">
    <property type="entry name" value="AMP-binding_CS"/>
</dbReference>
<dbReference type="EMBL" id="AM902716">
    <property type="protein sequence ID" value="CAP41218.1"/>
    <property type="molecule type" value="Genomic_DNA"/>
</dbReference>
<evidence type="ECO:0000259" key="3">
    <source>
        <dbReference type="Pfam" id="PF00501"/>
    </source>
</evidence>
<protein>
    <submittedName>
        <fullName evidence="5">Fatty acid CoA ligase</fullName>
        <ecNumber evidence="5">6.2.1.3</ecNumber>
    </submittedName>
</protein>
<keyword evidence="6" id="KW-1185">Reference proteome</keyword>
<feature type="domain" description="AMP-dependent synthetase/ligase" evidence="3">
    <location>
        <begin position="56"/>
        <end position="413"/>
    </location>
</feature>
<dbReference type="KEGG" id="bpt:Bpet0886"/>
<dbReference type="PANTHER" id="PTHR43201:SF5">
    <property type="entry name" value="MEDIUM-CHAIN ACYL-COA LIGASE ACSF2, MITOCHONDRIAL"/>
    <property type="match status" value="1"/>
</dbReference>
<dbReference type="InterPro" id="IPR000873">
    <property type="entry name" value="AMP-dep_synth/lig_dom"/>
</dbReference>